<evidence type="ECO:0000313" key="3">
    <source>
        <dbReference type="EMBL" id="KAE9537618.1"/>
    </source>
</evidence>
<evidence type="ECO:0000256" key="2">
    <source>
        <dbReference type="SAM" id="Phobius"/>
    </source>
</evidence>
<keyword evidence="2" id="KW-0812">Transmembrane</keyword>
<feature type="non-terminal residue" evidence="3">
    <location>
        <position position="1"/>
    </location>
</feature>
<keyword evidence="4" id="KW-1185">Reference proteome</keyword>
<proteinExistence type="predicted"/>
<sequence>FYVYLQIINASKYKYCVICIIVKIFRYVCGYTYFMFKYHMNKKKIVQNILVCHLAPMHKLSIIYYINNNHLCHENFFHVKRDERRTSELNLTIKRMCHGVNEASVRVRWTWNLLVCIRIHFPRARNPGRLVSPVPKVLPGTNMCLLANFINDLLQQIREFLNDSHGLARSQRHTVHGRSRIVPGSTQPVRSLA</sequence>
<dbReference type="AlphaFoldDB" id="A0A6G0TSY0"/>
<name>A0A6G0TSY0_APHGL</name>
<feature type="compositionally biased region" description="Polar residues" evidence="1">
    <location>
        <begin position="184"/>
        <end position="193"/>
    </location>
</feature>
<feature type="transmembrane region" description="Helical" evidence="2">
    <location>
        <begin position="12"/>
        <end position="34"/>
    </location>
</feature>
<dbReference type="EMBL" id="VYZN01000018">
    <property type="protein sequence ID" value="KAE9537618.1"/>
    <property type="molecule type" value="Genomic_DNA"/>
</dbReference>
<protein>
    <submittedName>
        <fullName evidence="3">Uncharacterized protein</fullName>
    </submittedName>
</protein>
<gene>
    <name evidence="3" type="ORF">AGLY_006641</name>
</gene>
<organism evidence="3 4">
    <name type="scientific">Aphis glycines</name>
    <name type="common">Soybean aphid</name>
    <dbReference type="NCBI Taxonomy" id="307491"/>
    <lineage>
        <taxon>Eukaryota</taxon>
        <taxon>Metazoa</taxon>
        <taxon>Ecdysozoa</taxon>
        <taxon>Arthropoda</taxon>
        <taxon>Hexapoda</taxon>
        <taxon>Insecta</taxon>
        <taxon>Pterygota</taxon>
        <taxon>Neoptera</taxon>
        <taxon>Paraneoptera</taxon>
        <taxon>Hemiptera</taxon>
        <taxon>Sternorrhyncha</taxon>
        <taxon>Aphidomorpha</taxon>
        <taxon>Aphidoidea</taxon>
        <taxon>Aphididae</taxon>
        <taxon>Aphidini</taxon>
        <taxon>Aphis</taxon>
        <taxon>Aphis</taxon>
    </lineage>
</organism>
<keyword evidence="2" id="KW-1133">Transmembrane helix</keyword>
<evidence type="ECO:0000313" key="4">
    <source>
        <dbReference type="Proteomes" id="UP000475862"/>
    </source>
</evidence>
<comment type="caution">
    <text evidence="3">The sequence shown here is derived from an EMBL/GenBank/DDBJ whole genome shotgun (WGS) entry which is preliminary data.</text>
</comment>
<reference evidence="3 4" key="1">
    <citation type="submission" date="2019-08" db="EMBL/GenBank/DDBJ databases">
        <title>The genome of the soybean aphid Biotype 1, its phylome, world population structure and adaptation to the North American continent.</title>
        <authorList>
            <person name="Giordano R."/>
            <person name="Donthu R.K."/>
            <person name="Hernandez A.G."/>
            <person name="Wright C.L."/>
            <person name="Zimin A.V."/>
        </authorList>
    </citation>
    <scope>NUCLEOTIDE SEQUENCE [LARGE SCALE GENOMIC DNA]</scope>
    <source>
        <tissue evidence="3">Whole aphids</tissue>
    </source>
</reference>
<evidence type="ECO:0000256" key="1">
    <source>
        <dbReference type="SAM" id="MobiDB-lite"/>
    </source>
</evidence>
<keyword evidence="2" id="KW-0472">Membrane</keyword>
<feature type="region of interest" description="Disordered" evidence="1">
    <location>
        <begin position="172"/>
        <end position="193"/>
    </location>
</feature>
<dbReference type="Proteomes" id="UP000475862">
    <property type="component" value="Unassembled WGS sequence"/>
</dbReference>
<accession>A0A6G0TSY0</accession>